<organism evidence="1">
    <name type="scientific">Cladocopium goreaui</name>
    <dbReference type="NCBI Taxonomy" id="2562237"/>
    <lineage>
        <taxon>Eukaryota</taxon>
        <taxon>Sar</taxon>
        <taxon>Alveolata</taxon>
        <taxon>Dinophyceae</taxon>
        <taxon>Suessiales</taxon>
        <taxon>Symbiodiniaceae</taxon>
        <taxon>Cladocopium</taxon>
    </lineage>
</organism>
<keyword evidence="3" id="KW-1185">Reference proteome</keyword>
<proteinExistence type="predicted"/>
<evidence type="ECO:0000313" key="2">
    <source>
        <dbReference type="EMBL" id="CAL4772155.1"/>
    </source>
</evidence>
<feature type="non-terminal residue" evidence="1">
    <location>
        <position position="643"/>
    </location>
</feature>
<protein>
    <submittedName>
        <fullName evidence="2">Pentacotripeptide-repeat region of PRORP domain-containing protein</fullName>
    </submittedName>
</protein>
<gene>
    <name evidence="1" type="ORF">C1SCF055_LOCUS12348</name>
</gene>
<dbReference type="PANTHER" id="PTHR47938:SF35">
    <property type="entry name" value="PENTATRICOPEPTIDE REPEAT-CONTAINING PROTEIN 4, MITOCHONDRIAL-RELATED"/>
    <property type="match status" value="1"/>
</dbReference>
<dbReference type="AlphaFoldDB" id="A0A9P1FQN9"/>
<dbReference type="InterPro" id="IPR002885">
    <property type="entry name" value="PPR_rpt"/>
</dbReference>
<dbReference type="Pfam" id="PF13812">
    <property type="entry name" value="PPR_3"/>
    <property type="match status" value="1"/>
</dbReference>
<dbReference type="Gene3D" id="1.25.40.10">
    <property type="entry name" value="Tetratricopeptide repeat domain"/>
    <property type="match status" value="4"/>
</dbReference>
<name>A0A9P1FQN9_9DINO</name>
<dbReference type="EMBL" id="CAMXCT030000924">
    <property type="protein sequence ID" value="CAL4772155.1"/>
    <property type="molecule type" value="Genomic_DNA"/>
</dbReference>
<evidence type="ECO:0000313" key="3">
    <source>
        <dbReference type="Proteomes" id="UP001152797"/>
    </source>
</evidence>
<dbReference type="PANTHER" id="PTHR47938">
    <property type="entry name" value="RESPIRATORY COMPLEX I CHAPERONE (CIA84), PUTATIVE (AFU_ORTHOLOGUE AFUA_2G06020)-RELATED"/>
    <property type="match status" value="1"/>
</dbReference>
<accession>A0A9P1FQN9</accession>
<dbReference type="OrthoDB" id="185373at2759"/>
<comment type="caution">
    <text evidence="1">The sequence shown here is derived from an EMBL/GenBank/DDBJ whole genome shotgun (WGS) entry which is preliminary data.</text>
</comment>
<dbReference type="InterPro" id="IPR011990">
    <property type="entry name" value="TPR-like_helical_dom_sf"/>
</dbReference>
<dbReference type="GO" id="GO:0003729">
    <property type="term" value="F:mRNA binding"/>
    <property type="evidence" value="ECO:0007669"/>
    <property type="project" value="TreeGrafter"/>
</dbReference>
<dbReference type="EMBL" id="CAMXCT010000924">
    <property type="protein sequence ID" value="CAI3984843.1"/>
    <property type="molecule type" value="Genomic_DNA"/>
</dbReference>
<reference evidence="1" key="1">
    <citation type="submission" date="2022-10" db="EMBL/GenBank/DDBJ databases">
        <authorList>
            <person name="Chen Y."/>
            <person name="Dougan E. K."/>
            <person name="Chan C."/>
            <person name="Rhodes N."/>
            <person name="Thang M."/>
        </authorList>
    </citation>
    <scope>NUCLEOTIDE SEQUENCE</scope>
</reference>
<evidence type="ECO:0000313" key="1">
    <source>
        <dbReference type="EMBL" id="CAI3984843.1"/>
    </source>
</evidence>
<dbReference type="EMBL" id="CAMXCT020000924">
    <property type="protein sequence ID" value="CAL1138218.1"/>
    <property type="molecule type" value="Genomic_DNA"/>
</dbReference>
<dbReference type="Proteomes" id="UP001152797">
    <property type="component" value="Unassembled WGS sequence"/>
</dbReference>
<reference evidence="2 3" key="2">
    <citation type="submission" date="2024-05" db="EMBL/GenBank/DDBJ databases">
        <authorList>
            <person name="Chen Y."/>
            <person name="Shah S."/>
            <person name="Dougan E. K."/>
            <person name="Thang M."/>
            <person name="Chan C."/>
        </authorList>
    </citation>
    <scope>NUCLEOTIDE SEQUENCE [LARGE SCALE GENOMIC DNA]</scope>
</reference>
<sequence>AIRECRRQLQWSGAVHLLQRSQMQQVECDIISYNTLSGTCQEAWRKSIRLLEEAHCRNIEWDLISYTAALGAHEKGDQWHQALALLDDVCLDSIACSKLLKICGSTRSTWASSLALFVSEKGHWPTALELQGLLRQQGLRCDTVTFNCCIDAAKRWEDALRLLRGMELMEPAPDLITFSSALCSATTAWPVAAELMQTMVLQRVVPNVACVAGAMGRSTWRLFLTLLRPFPESLRSTAVAAQMSSCQMSSDWQAAVHFVSLTHMRMEANIVLCGSCLSTFEAAADDAAAWHRALQMMRWAQSRELQLDQRCSDSLRSLCAKSQRWQQALEFGWQRSLMCMEDWKESWSLLQALQHQLDETSKIVVVNVASSLSPWRNGLQLLHGMARSRLRLNVASAAADKNGGWEMLCGALRHMEETLLAPNVVNYTPVITACGKDLQWQKALNAIYRMRSPMNEIICSAAISSCERSSQWEQAISLLSSADALQLNLEIISYNFALSACDKSMKWQQALQIFSLLESKLLQANLITLNTVISALGRWHWQKALHVMRQMEVEPSAITRASVTECASRAAPWRLCVALAPHTRDVIVEAVLVKARLGAGNLDVSLHLAAVEDVTCRTLDGTEKKCGRSERASWELLELDFGL</sequence>
<feature type="non-terminal residue" evidence="1">
    <location>
        <position position="1"/>
    </location>
</feature>